<gene>
    <name evidence="1" type="ORF">SAMN05421846_101478</name>
</gene>
<dbReference type="AlphaFoldDB" id="A0A1G8E9Y5"/>
<name>A0A1G8E9Y5_9FLAO</name>
<dbReference type="RefSeq" id="WP_262484099.1">
    <property type="nucleotide sequence ID" value="NZ_FNDW01000001.1"/>
</dbReference>
<evidence type="ECO:0000313" key="2">
    <source>
        <dbReference type="Proteomes" id="UP000198869"/>
    </source>
</evidence>
<dbReference type="STRING" id="311334.SAMN05421846_101478"/>
<proteinExistence type="predicted"/>
<sequence>MKFSSPDHTNVLQLFFSLILVKTQNLDERKRYNLQKTAKR</sequence>
<keyword evidence="2" id="KW-1185">Reference proteome</keyword>
<protein>
    <submittedName>
        <fullName evidence="1">Uncharacterized protein</fullName>
    </submittedName>
</protein>
<dbReference type="Proteomes" id="UP000198869">
    <property type="component" value="Unassembled WGS sequence"/>
</dbReference>
<accession>A0A1G8E9Y5</accession>
<organism evidence="1 2">
    <name type="scientific">Chryseobacterium taeanense</name>
    <dbReference type="NCBI Taxonomy" id="311334"/>
    <lineage>
        <taxon>Bacteria</taxon>
        <taxon>Pseudomonadati</taxon>
        <taxon>Bacteroidota</taxon>
        <taxon>Flavobacteriia</taxon>
        <taxon>Flavobacteriales</taxon>
        <taxon>Weeksellaceae</taxon>
        <taxon>Chryseobacterium group</taxon>
        <taxon>Chryseobacterium</taxon>
    </lineage>
</organism>
<reference evidence="2" key="1">
    <citation type="submission" date="2016-10" db="EMBL/GenBank/DDBJ databases">
        <authorList>
            <person name="Varghese N."/>
            <person name="Submissions S."/>
        </authorList>
    </citation>
    <scope>NUCLEOTIDE SEQUENCE [LARGE SCALE GENOMIC DNA]</scope>
    <source>
        <strain evidence="2">DSM 17071</strain>
    </source>
</reference>
<evidence type="ECO:0000313" key="1">
    <source>
        <dbReference type="EMBL" id="SDH66560.1"/>
    </source>
</evidence>
<dbReference type="EMBL" id="FNDW01000001">
    <property type="protein sequence ID" value="SDH66560.1"/>
    <property type="molecule type" value="Genomic_DNA"/>
</dbReference>